<sequence length="239" mass="27411">MEEYRGSGRGSYIWGRSVHNTRIEHLWYDVTHGFGQKWKNFFTDLETNHRLSPNNPAHIWLLHHLFLGAINQDAAEWVHMWNNHVLQVKDGPNRSPRDMFFFSFPEDGARGLFDQPPEPDLSEEVGDISQYGVDWEVADNNAIMEHMLDNNEDEWQADNPFAPSTSAQPGQLSQVVCDAPGCPLSPFEVQELNIRLVATEDTASRVMAVRRKVWITAYELCEEIMGRPGCNMWMNSVHG</sequence>
<dbReference type="PANTHER" id="PTHR46791:SF5">
    <property type="entry name" value="CLR5 DOMAIN-CONTAINING PROTEIN-RELATED"/>
    <property type="match status" value="1"/>
</dbReference>
<feature type="domain" description="Integrase core" evidence="1">
    <location>
        <begin position="1"/>
        <end position="101"/>
    </location>
</feature>
<dbReference type="Pfam" id="PF24764">
    <property type="entry name" value="rva_4"/>
    <property type="match status" value="1"/>
</dbReference>
<accession>A0A5C2RR49</accession>
<gene>
    <name evidence="2" type="ORF">L227DRAFT_514530</name>
</gene>
<evidence type="ECO:0000313" key="2">
    <source>
        <dbReference type="EMBL" id="RPD52636.1"/>
    </source>
</evidence>
<evidence type="ECO:0000313" key="3">
    <source>
        <dbReference type="Proteomes" id="UP000313359"/>
    </source>
</evidence>
<dbReference type="EMBL" id="ML122348">
    <property type="protein sequence ID" value="RPD52636.1"/>
    <property type="molecule type" value="Genomic_DNA"/>
</dbReference>
<dbReference type="PANTHER" id="PTHR46791">
    <property type="entry name" value="EXPRESSED PROTEIN"/>
    <property type="match status" value="1"/>
</dbReference>
<dbReference type="OrthoDB" id="3353107at2759"/>
<dbReference type="STRING" id="1328759.A0A5C2RR49"/>
<proteinExistence type="predicted"/>
<name>A0A5C2RR49_9APHY</name>
<dbReference type="InterPro" id="IPR058913">
    <property type="entry name" value="Integrase_dom_put"/>
</dbReference>
<protein>
    <recommendedName>
        <fullName evidence="1">Integrase core domain-containing protein</fullName>
    </recommendedName>
</protein>
<keyword evidence="3" id="KW-1185">Reference proteome</keyword>
<reference evidence="2" key="1">
    <citation type="journal article" date="2018" name="Genome Biol. Evol.">
        <title>Genomics and development of Lentinus tigrinus, a white-rot wood-decaying mushroom with dimorphic fruiting bodies.</title>
        <authorList>
            <person name="Wu B."/>
            <person name="Xu Z."/>
            <person name="Knudson A."/>
            <person name="Carlson A."/>
            <person name="Chen N."/>
            <person name="Kovaka S."/>
            <person name="LaButti K."/>
            <person name="Lipzen A."/>
            <person name="Pennachio C."/>
            <person name="Riley R."/>
            <person name="Schakwitz W."/>
            <person name="Umezawa K."/>
            <person name="Ohm R.A."/>
            <person name="Grigoriev I.V."/>
            <person name="Nagy L.G."/>
            <person name="Gibbons J."/>
            <person name="Hibbett D."/>
        </authorList>
    </citation>
    <scope>NUCLEOTIDE SEQUENCE [LARGE SCALE GENOMIC DNA]</scope>
    <source>
        <strain evidence="2">ALCF2SS1-6</strain>
    </source>
</reference>
<dbReference type="Proteomes" id="UP000313359">
    <property type="component" value="Unassembled WGS sequence"/>
</dbReference>
<dbReference type="AlphaFoldDB" id="A0A5C2RR49"/>
<evidence type="ECO:0000259" key="1">
    <source>
        <dbReference type="Pfam" id="PF24764"/>
    </source>
</evidence>
<organism evidence="2 3">
    <name type="scientific">Lentinus tigrinus ALCF2SS1-6</name>
    <dbReference type="NCBI Taxonomy" id="1328759"/>
    <lineage>
        <taxon>Eukaryota</taxon>
        <taxon>Fungi</taxon>
        <taxon>Dikarya</taxon>
        <taxon>Basidiomycota</taxon>
        <taxon>Agaricomycotina</taxon>
        <taxon>Agaricomycetes</taxon>
        <taxon>Polyporales</taxon>
        <taxon>Polyporaceae</taxon>
        <taxon>Lentinus</taxon>
    </lineage>
</organism>